<dbReference type="AlphaFoldDB" id="A0A6C0LN49"/>
<evidence type="ECO:0000256" key="1">
    <source>
        <dbReference type="SAM" id="MobiDB-lite"/>
    </source>
</evidence>
<feature type="region of interest" description="Disordered" evidence="1">
    <location>
        <begin position="310"/>
        <end position="333"/>
    </location>
</feature>
<evidence type="ECO:0000313" key="3">
    <source>
        <dbReference type="EMBL" id="QHU32159.1"/>
    </source>
</evidence>
<name>A0A6C0LN49_9ZZZZ</name>
<dbReference type="InterPro" id="IPR036844">
    <property type="entry name" value="Hint_dom_sf"/>
</dbReference>
<dbReference type="EMBL" id="MN740536">
    <property type="protein sequence ID" value="QHU32159.1"/>
    <property type="molecule type" value="Genomic_DNA"/>
</dbReference>
<keyword evidence="2" id="KW-1133">Transmembrane helix</keyword>
<feature type="transmembrane region" description="Helical" evidence="2">
    <location>
        <begin position="23"/>
        <end position="40"/>
    </location>
</feature>
<protein>
    <submittedName>
        <fullName evidence="3">Uncharacterized protein</fullName>
    </submittedName>
</protein>
<reference evidence="3" key="1">
    <citation type="journal article" date="2020" name="Nature">
        <title>Giant virus diversity and host interactions through global metagenomics.</title>
        <authorList>
            <person name="Schulz F."/>
            <person name="Roux S."/>
            <person name="Paez-Espino D."/>
            <person name="Jungbluth S."/>
            <person name="Walsh D.A."/>
            <person name="Denef V.J."/>
            <person name="McMahon K.D."/>
            <person name="Konstantinidis K.T."/>
            <person name="Eloe-Fadrosh E.A."/>
            <person name="Kyrpides N.C."/>
            <person name="Woyke T."/>
        </authorList>
    </citation>
    <scope>NUCLEOTIDE SEQUENCE</scope>
    <source>
        <strain evidence="3">GVMAG-M-3300027963-9</strain>
    </source>
</reference>
<evidence type="ECO:0000256" key="2">
    <source>
        <dbReference type="SAM" id="Phobius"/>
    </source>
</evidence>
<keyword evidence="2" id="KW-0812">Transmembrane</keyword>
<keyword evidence="2" id="KW-0472">Membrane</keyword>
<proteinExistence type="predicted"/>
<feature type="transmembrane region" description="Helical" evidence="2">
    <location>
        <begin position="160"/>
        <end position="181"/>
    </location>
</feature>
<sequence>MDASASMLPNQIIKSPEEPTRPYAMFLVLLTFAIGIYVAIDSGASTVAVGTNWAENRCQPQYMLMAGLFGHDINENFQFCLNQIIQEKTKSTTAPFTGGMMGFTNILTNLMNSANSFRVTLATLVGGIIKIVSEFKARFTALSSRIQITASRMKVMMNRIYGMMFSIIYLGLSTVTGILNFGDSFVFKFIDAFCFPPETPIQLETGEFKPISEIQIDDVLVGSHQVSSIYRFAADGQEMVRLGSVEVSSNHFVKYNGVWIPAKDHPDSYSIGPWAGGLSRPLICLSTIDHQIDLGGYRFADYDETEEGNKETQEWVDQSLNDRRPGTPCPGMSYDIGVPEKTKIYTEAGLQEIGSIQLGTYITKTDKVVGIQRSKIEDTTLLPSRIQIGSGTLLWNPESNKWIRAGILYGVDLLADPIYSVSLFVSPGARYQLEDGTYVRDAMEVYSPDTKKVYAEKLLGK</sequence>
<dbReference type="SUPFAM" id="SSF51294">
    <property type="entry name" value="Hedgehog/intein (Hint) domain"/>
    <property type="match status" value="1"/>
</dbReference>
<accession>A0A6C0LN49</accession>
<organism evidence="3">
    <name type="scientific">viral metagenome</name>
    <dbReference type="NCBI Taxonomy" id="1070528"/>
    <lineage>
        <taxon>unclassified sequences</taxon>
        <taxon>metagenomes</taxon>
        <taxon>organismal metagenomes</taxon>
    </lineage>
</organism>